<evidence type="ECO:0000256" key="4">
    <source>
        <dbReference type="ARBA" id="ARBA00022801"/>
    </source>
</evidence>
<name>A0ABY6LPY5_9ARAC</name>
<accession>A0ABY6LPY5</accession>
<feature type="domain" description="Sulfatase N-terminal" evidence="6">
    <location>
        <begin position="30"/>
        <end position="262"/>
    </location>
</feature>
<keyword evidence="3" id="KW-0479">Metal-binding</keyword>
<evidence type="ECO:0000256" key="1">
    <source>
        <dbReference type="ARBA" id="ARBA00001913"/>
    </source>
</evidence>
<dbReference type="EMBL" id="CP092882">
    <property type="protein sequence ID" value="UYV81785.1"/>
    <property type="molecule type" value="Genomic_DNA"/>
</dbReference>
<dbReference type="InterPro" id="IPR000917">
    <property type="entry name" value="Sulfatase_N"/>
</dbReference>
<evidence type="ECO:0000259" key="6">
    <source>
        <dbReference type="Pfam" id="PF00884"/>
    </source>
</evidence>
<feature type="compositionally biased region" description="Polar residues" evidence="5">
    <location>
        <begin position="304"/>
        <end position="325"/>
    </location>
</feature>
<dbReference type="InterPro" id="IPR017850">
    <property type="entry name" value="Alkaline_phosphatase_core_sf"/>
</dbReference>
<sequence length="407" mass="46390">MRGVAGDPLVCQNQTASLVCPVTLEEQPEGTLPDIQIAQEAMRFLDGYDTSLDPFFLAVGFNKPHIPLKFPKEYMDLFPDMGLAENYTKPEGLPDIAWNPWEDLRRRDDVKALNVSFPYGPLPLDYQKEVRRAYYAATTYIDDLIGQVLETLEKRDLAKNTIIVLIGDHGWSLGEHQEWAKYSNLKVATNTPLLLRVPVLTELMDHRRMPFRHHNPFNLTTDLLHHRHCAPTEGCVMLPYQQESHQLVELVDLFPTLAQLTGLPVPGSCPSNGSAEILCTEGRSLFSLLDHHSTSEQDDPPPRWTNQSFSQYPRPSLHPKTNSDQPALRDMRYMGYSAHLDHLHYITWLPFDPSTFTSNWTMAVAHELYDLSTDPLEYHNLYNSSDIATNSRFQSILKARFSTTIVS</sequence>
<dbReference type="PANTHER" id="PTHR45953:SF1">
    <property type="entry name" value="IDURONATE 2-SULFATASE"/>
    <property type="match status" value="1"/>
</dbReference>
<evidence type="ECO:0000313" key="8">
    <source>
        <dbReference type="Proteomes" id="UP001235939"/>
    </source>
</evidence>
<comment type="similarity">
    <text evidence="2">Belongs to the sulfatase family.</text>
</comment>
<dbReference type="Gene3D" id="3.40.720.10">
    <property type="entry name" value="Alkaline Phosphatase, subunit A"/>
    <property type="match status" value="1"/>
</dbReference>
<evidence type="ECO:0000256" key="5">
    <source>
        <dbReference type="SAM" id="MobiDB-lite"/>
    </source>
</evidence>
<dbReference type="SUPFAM" id="SSF53649">
    <property type="entry name" value="Alkaline phosphatase-like"/>
    <property type="match status" value="1"/>
</dbReference>
<evidence type="ECO:0000256" key="2">
    <source>
        <dbReference type="ARBA" id="ARBA00008779"/>
    </source>
</evidence>
<comment type="cofactor">
    <cofactor evidence="1">
        <name>Ca(2+)</name>
        <dbReference type="ChEBI" id="CHEBI:29108"/>
    </cofactor>
</comment>
<gene>
    <name evidence="7" type="ORF">LAZ67_20002354</name>
</gene>
<proteinExistence type="inferred from homology"/>
<protein>
    <submittedName>
        <fullName evidence="7">IDS</fullName>
    </submittedName>
</protein>
<dbReference type="PANTHER" id="PTHR45953">
    <property type="entry name" value="IDURONATE 2-SULFATASE"/>
    <property type="match status" value="1"/>
</dbReference>
<dbReference type="Proteomes" id="UP001235939">
    <property type="component" value="Chromosome 20"/>
</dbReference>
<dbReference type="Pfam" id="PF00884">
    <property type="entry name" value="Sulfatase"/>
    <property type="match status" value="1"/>
</dbReference>
<keyword evidence="8" id="KW-1185">Reference proteome</keyword>
<evidence type="ECO:0000313" key="7">
    <source>
        <dbReference type="EMBL" id="UYV81785.1"/>
    </source>
</evidence>
<feature type="region of interest" description="Disordered" evidence="5">
    <location>
        <begin position="292"/>
        <end position="326"/>
    </location>
</feature>
<reference evidence="7 8" key="1">
    <citation type="submission" date="2022-01" db="EMBL/GenBank/DDBJ databases">
        <title>A chromosomal length assembly of Cordylochernes scorpioides.</title>
        <authorList>
            <person name="Zeh D."/>
            <person name="Zeh J."/>
        </authorList>
    </citation>
    <scope>NUCLEOTIDE SEQUENCE [LARGE SCALE GENOMIC DNA]</scope>
    <source>
        <strain evidence="7">IN4F17</strain>
        <tissue evidence="7">Whole Body</tissue>
    </source>
</reference>
<organism evidence="7 8">
    <name type="scientific">Cordylochernes scorpioides</name>
    <dbReference type="NCBI Taxonomy" id="51811"/>
    <lineage>
        <taxon>Eukaryota</taxon>
        <taxon>Metazoa</taxon>
        <taxon>Ecdysozoa</taxon>
        <taxon>Arthropoda</taxon>
        <taxon>Chelicerata</taxon>
        <taxon>Arachnida</taxon>
        <taxon>Pseudoscorpiones</taxon>
        <taxon>Cheliferoidea</taxon>
        <taxon>Chernetidae</taxon>
        <taxon>Cordylochernes</taxon>
    </lineage>
</organism>
<keyword evidence="4" id="KW-0378">Hydrolase</keyword>
<evidence type="ECO:0000256" key="3">
    <source>
        <dbReference type="ARBA" id="ARBA00022723"/>
    </source>
</evidence>